<dbReference type="PROSITE" id="PS00107">
    <property type="entry name" value="PROTEIN_KINASE_ATP"/>
    <property type="match status" value="1"/>
</dbReference>
<gene>
    <name evidence="6" type="ORF">GBAR_LOCUS8602</name>
</gene>
<evidence type="ECO:0000313" key="7">
    <source>
        <dbReference type="Proteomes" id="UP001174909"/>
    </source>
</evidence>
<feature type="compositionally biased region" description="Pro residues" evidence="4">
    <location>
        <begin position="60"/>
        <end position="76"/>
    </location>
</feature>
<evidence type="ECO:0000256" key="2">
    <source>
        <dbReference type="ARBA" id="ARBA00051243"/>
    </source>
</evidence>
<comment type="caution">
    <text evidence="6">The sequence shown here is derived from an EMBL/GenBank/DDBJ whole genome shotgun (WGS) entry which is preliminary data.</text>
</comment>
<dbReference type="InterPro" id="IPR000719">
    <property type="entry name" value="Prot_kinase_dom"/>
</dbReference>
<dbReference type="InterPro" id="IPR017441">
    <property type="entry name" value="Protein_kinase_ATP_BS"/>
</dbReference>
<dbReference type="Proteomes" id="UP001174909">
    <property type="component" value="Unassembled WGS sequence"/>
</dbReference>
<accession>A0AA35W9Z6</accession>
<proteinExistence type="predicted"/>
<evidence type="ECO:0000259" key="5">
    <source>
        <dbReference type="PROSITE" id="PS50011"/>
    </source>
</evidence>
<dbReference type="EMBL" id="CASHTH010001278">
    <property type="protein sequence ID" value="CAI8013613.1"/>
    <property type="molecule type" value="Genomic_DNA"/>
</dbReference>
<feature type="domain" description="Protein kinase" evidence="5">
    <location>
        <begin position="291"/>
        <end position="439"/>
    </location>
</feature>
<dbReference type="InterPro" id="IPR050122">
    <property type="entry name" value="RTK"/>
</dbReference>
<evidence type="ECO:0000313" key="6">
    <source>
        <dbReference type="EMBL" id="CAI8013613.1"/>
    </source>
</evidence>
<keyword evidence="3" id="KW-0547">Nucleotide-binding</keyword>
<dbReference type="SUPFAM" id="SSF56112">
    <property type="entry name" value="Protein kinase-like (PK-like)"/>
    <property type="match status" value="1"/>
</dbReference>
<feature type="binding site" evidence="3">
    <location>
        <position position="322"/>
    </location>
    <ligand>
        <name>ATP</name>
        <dbReference type="ChEBI" id="CHEBI:30616"/>
    </ligand>
</feature>
<dbReference type="AlphaFoldDB" id="A0AA35W9Z6"/>
<dbReference type="Pfam" id="PF07714">
    <property type="entry name" value="PK_Tyr_Ser-Thr"/>
    <property type="match status" value="1"/>
</dbReference>
<dbReference type="Gene3D" id="3.30.200.20">
    <property type="entry name" value="Phosphorylase Kinase, domain 1"/>
    <property type="match status" value="1"/>
</dbReference>
<dbReference type="InterPro" id="IPR020635">
    <property type="entry name" value="Tyr_kinase_cat_dom"/>
</dbReference>
<comment type="subcellular location">
    <subcellularLocation>
        <location evidence="1">Membrane</location>
        <topology evidence="1">Single-pass membrane protein</topology>
    </subcellularLocation>
</comment>
<feature type="compositionally biased region" description="Pro residues" evidence="4">
    <location>
        <begin position="88"/>
        <end position="97"/>
    </location>
</feature>
<dbReference type="PROSITE" id="PS00109">
    <property type="entry name" value="PROTEIN_KINASE_TYR"/>
    <property type="match status" value="1"/>
</dbReference>
<dbReference type="GO" id="GO:0005524">
    <property type="term" value="F:ATP binding"/>
    <property type="evidence" value="ECO:0007669"/>
    <property type="project" value="UniProtKB-UniRule"/>
</dbReference>
<dbReference type="PANTHER" id="PTHR24416:SF611">
    <property type="entry name" value="TYROSINE-PROTEIN KINASE TRANSMEMBRANE RECEPTOR ROR"/>
    <property type="match status" value="1"/>
</dbReference>
<dbReference type="GO" id="GO:0005886">
    <property type="term" value="C:plasma membrane"/>
    <property type="evidence" value="ECO:0007669"/>
    <property type="project" value="TreeGrafter"/>
</dbReference>
<dbReference type="InterPro" id="IPR001245">
    <property type="entry name" value="Ser-Thr/Tyr_kinase_cat_dom"/>
</dbReference>
<organism evidence="6 7">
    <name type="scientific">Geodia barretti</name>
    <name type="common">Barrett's horny sponge</name>
    <dbReference type="NCBI Taxonomy" id="519541"/>
    <lineage>
        <taxon>Eukaryota</taxon>
        <taxon>Metazoa</taxon>
        <taxon>Porifera</taxon>
        <taxon>Demospongiae</taxon>
        <taxon>Heteroscleromorpha</taxon>
        <taxon>Tetractinellida</taxon>
        <taxon>Astrophorina</taxon>
        <taxon>Geodiidae</taxon>
        <taxon>Geodia</taxon>
    </lineage>
</organism>
<dbReference type="InterPro" id="IPR008266">
    <property type="entry name" value="Tyr_kinase_AS"/>
</dbReference>
<evidence type="ECO:0000256" key="4">
    <source>
        <dbReference type="SAM" id="MobiDB-lite"/>
    </source>
</evidence>
<reference evidence="6" key="1">
    <citation type="submission" date="2023-03" db="EMBL/GenBank/DDBJ databases">
        <authorList>
            <person name="Steffen K."/>
            <person name="Cardenas P."/>
        </authorList>
    </citation>
    <scope>NUCLEOTIDE SEQUENCE</scope>
</reference>
<name>A0AA35W9Z6_GEOBA</name>
<keyword evidence="7" id="KW-1185">Reference proteome</keyword>
<evidence type="ECO:0000256" key="1">
    <source>
        <dbReference type="ARBA" id="ARBA00004167"/>
    </source>
</evidence>
<protein>
    <submittedName>
        <fullName evidence="6">Ephrin type-B receptor 1-A</fullName>
    </submittedName>
</protein>
<dbReference type="Gene3D" id="1.10.510.10">
    <property type="entry name" value="Transferase(Phosphotransferase) domain 1"/>
    <property type="match status" value="1"/>
</dbReference>
<sequence length="439" mass="48024">MLLVGPNPTECGFPISGDSNSYSLSDSTSAAPIISLSFVTTPPMPTTSVSPSMPGDIVPTPTPTPSVVDLPPPPMTTPSTPLGGDGDTPPPAEPSPPYSSASDITMTTFPSPPSVSRDGEEDSPGLIIAGVVVAVLILAIPVKQPQNLAAQYYDYCTDPVANVQKNPERQERVYATLQAPHYETAQSGNGSLPSEYQTYDYTTIYEDPTSPSYVSEVYSTGSVFDSAGTYVPTLEARSRYELPQSLSDGHRYNTLEFFERDQVFWAPASTTLGLYQQLCTKRYREIDRNQIRVLEEIGSGQFGNVSKGLWMYKNVSMKVAVKSLNKTAGEGERVKFLQEAAIMGQFYHPNIVRLHGVVTVGDPVLIVLDFMPNGDMKSYLDHMVVGKKEQAHLPREFLRFSREIAAGMAYLSKKSFVHRDLAARNILLDDRMLCKAGQQ</sequence>
<keyword evidence="3" id="KW-0067">ATP-binding</keyword>
<dbReference type="PANTHER" id="PTHR24416">
    <property type="entry name" value="TYROSINE-PROTEIN KINASE RECEPTOR"/>
    <property type="match status" value="1"/>
</dbReference>
<evidence type="ECO:0000256" key="3">
    <source>
        <dbReference type="PROSITE-ProRule" id="PRU10141"/>
    </source>
</evidence>
<keyword evidence="6" id="KW-0675">Receptor</keyword>
<dbReference type="PROSITE" id="PS50011">
    <property type="entry name" value="PROTEIN_KINASE_DOM"/>
    <property type="match status" value="1"/>
</dbReference>
<dbReference type="GO" id="GO:0043235">
    <property type="term" value="C:receptor complex"/>
    <property type="evidence" value="ECO:0007669"/>
    <property type="project" value="TreeGrafter"/>
</dbReference>
<dbReference type="InterPro" id="IPR011009">
    <property type="entry name" value="Kinase-like_dom_sf"/>
</dbReference>
<dbReference type="GO" id="GO:0007169">
    <property type="term" value="P:cell surface receptor protein tyrosine kinase signaling pathway"/>
    <property type="evidence" value="ECO:0007669"/>
    <property type="project" value="TreeGrafter"/>
</dbReference>
<feature type="region of interest" description="Disordered" evidence="4">
    <location>
        <begin position="44"/>
        <end position="121"/>
    </location>
</feature>
<dbReference type="GO" id="GO:0004714">
    <property type="term" value="F:transmembrane receptor protein tyrosine kinase activity"/>
    <property type="evidence" value="ECO:0007669"/>
    <property type="project" value="UniProtKB-EC"/>
</dbReference>
<comment type="catalytic activity">
    <reaction evidence="2">
        <text>L-tyrosyl-[protein] + ATP = O-phospho-L-tyrosyl-[protein] + ADP + H(+)</text>
        <dbReference type="Rhea" id="RHEA:10596"/>
        <dbReference type="Rhea" id="RHEA-COMP:10136"/>
        <dbReference type="Rhea" id="RHEA-COMP:20101"/>
        <dbReference type="ChEBI" id="CHEBI:15378"/>
        <dbReference type="ChEBI" id="CHEBI:30616"/>
        <dbReference type="ChEBI" id="CHEBI:46858"/>
        <dbReference type="ChEBI" id="CHEBI:61978"/>
        <dbReference type="ChEBI" id="CHEBI:456216"/>
        <dbReference type="EC" id="2.7.10.1"/>
    </reaction>
</comment>
<dbReference type="SMART" id="SM00219">
    <property type="entry name" value="TyrKc"/>
    <property type="match status" value="1"/>
</dbReference>